<keyword evidence="3" id="KW-1185">Reference proteome</keyword>
<keyword evidence="1" id="KW-0472">Membrane</keyword>
<feature type="transmembrane region" description="Helical" evidence="1">
    <location>
        <begin position="20"/>
        <end position="40"/>
    </location>
</feature>
<evidence type="ECO:0000256" key="1">
    <source>
        <dbReference type="SAM" id="Phobius"/>
    </source>
</evidence>
<proteinExistence type="predicted"/>
<evidence type="ECO:0000313" key="3">
    <source>
        <dbReference type="Proteomes" id="UP000800092"/>
    </source>
</evidence>
<dbReference type="AlphaFoldDB" id="A0A6A6HF08"/>
<protein>
    <submittedName>
        <fullName evidence="2">Uncharacterized protein</fullName>
    </submittedName>
</protein>
<dbReference type="EMBL" id="ML991785">
    <property type="protein sequence ID" value="KAF2236428.1"/>
    <property type="molecule type" value="Genomic_DNA"/>
</dbReference>
<evidence type="ECO:0000313" key="2">
    <source>
        <dbReference type="EMBL" id="KAF2236428.1"/>
    </source>
</evidence>
<keyword evidence="1" id="KW-1133">Transmembrane helix</keyword>
<name>A0A6A6HF08_VIRVR</name>
<dbReference type="OrthoDB" id="3560543at2759"/>
<feature type="transmembrane region" description="Helical" evidence="1">
    <location>
        <begin position="80"/>
        <end position="102"/>
    </location>
</feature>
<keyword evidence="1" id="KW-0812">Transmembrane</keyword>
<reference evidence="2" key="1">
    <citation type="journal article" date="2020" name="Stud. Mycol.">
        <title>101 Dothideomycetes genomes: a test case for predicting lifestyles and emergence of pathogens.</title>
        <authorList>
            <person name="Haridas S."/>
            <person name="Albert R."/>
            <person name="Binder M."/>
            <person name="Bloem J."/>
            <person name="Labutti K."/>
            <person name="Salamov A."/>
            <person name="Andreopoulos B."/>
            <person name="Baker S."/>
            <person name="Barry K."/>
            <person name="Bills G."/>
            <person name="Bluhm B."/>
            <person name="Cannon C."/>
            <person name="Castanera R."/>
            <person name="Culley D."/>
            <person name="Daum C."/>
            <person name="Ezra D."/>
            <person name="Gonzalez J."/>
            <person name="Henrissat B."/>
            <person name="Kuo A."/>
            <person name="Liang C."/>
            <person name="Lipzen A."/>
            <person name="Lutzoni F."/>
            <person name="Magnuson J."/>
            <person name="Mondo S."/>
            <person name="Nolan M."/>
            <person name="Ohm R."/>
            <person name="Pangilinan J."/>
            <person name="Park H.-J."/>
            <person name="Ramirez L."/>
            <person name="Alfaro M."/>
            <person name="Sun H."/>
            <person name="Tritt A."/>
            <person name="Yoshinaga Y."/>
            <person name="Zwiers L.-H."/>
            <person name="Turgeon B."/>
            <person name="Goodwin S."/>
            <person name="Spatafora J."/>
            <person name="Crous P."/>
            <person name="Grigoriev I."/>
        </authorList>
    </citation>
    <scope>NUCLEOTIDE SEQUENCE</scope>
    <source>
        <strain evidence="2">Tuck. ex Michener</strain>
    </source>
</reference>
<organism evidence="2 3">
    <name type="scientific">Viridothelium virens</name>
    <name type="common">Speckled blister lichen</name>
    <name type="synonym">Trypethelium virens</name>
    <dbReference type="NCBI Taxonomy" id="1048519"/>
    <lineage>
        <taxon>Eukaryota</taxon>
        <taxon>Fungi</taxon>
        <taxon>Dikarya</taxon>
        <taxon>Ascomycota</taxon>
        <taxon>Pezizomycotina</taxon>
        <taxon>Dothideomycetes</taxon>
        <taxon>Dothideomycetes incertae sedis</taxon>
        <taxon>Trypetheliales</taxon>
        <taxon>Trypetheliaceae</taxon>
        <taxon>Viridothelium</taxon>
    </lineage>
</organism>
<feature type="transmembrane region" description="Helical" evidence="1">
    <location>
        <begin position="52"/>
        <end position="74"/>
    </location>
</feature>
<dbReference type="Proteomes" id="UP000800092">
    <property type="component" value="Unassembled WGS sequence"/>
</dbReference>
<sequence length="111" mass="12233">MGIAWKLSSSTKGSTKDADFYLLIQSSAMNILGIFTAVYPTWNWPASHAKRWAYTFTVLGIVCATVSILVYLYVSMIWSGLLSFSAAAIQAFMVLQFAIASLPIKSRLKVD</sequence>
<accession>A0A6A6HF08</accession>
<gene>
    <name evidence="2" type="ORF">EV356DRAFT_498457</name>
</gene>